<dbReference type="PANTHER" id="PTHR22943">
    <property type="entry name" value="7-TRANSMEMBRANE DOMAIN RECEPTOR C.ELEGANS"/>
    <property type="match status" value="1"/>
</dbReference>
<keyword evidence="4" id="KW-0716">Sensory transduction</keyword>
<evidence type="ECO:0000256" key="4">
    <source>
        <dbReference type="ARBA" id="ARBA00022606"/>
    </source>
</evidence>
<evidence type="ECO:0000256" key="16">
    <source>
        <dbReference type="ARBA" id="ARBA00067967"/>
    </source>
</evidence>
<comment type="subcellular location">
    <subcellularLocation>
        <location evidence="1">Cell projection</location>
        <location evidence="1">Cilium membrane</location>
        <topology evidence="1">Multi-pass membrane protein</topology>
    </subcellularLocation>
</comment>
<dbReference type="PIR" id="T30009">
    <property type="entry name" value="T30009"/>
</dbReference>
<dbReference type="UCSC" id="F58G4.2">
    <property type="organism name" value="c. elegans"/>
</dbReference>
<dbReference type="SMR" id="Q9GS08"/>
<evidence type="ECO:0000256" key="18">
    <source>
        <dbReference type="ARBA" id="ARBA00082489"/>
    </source>
</evidence>
<keyword evidence="8" id="KW-0969">Cilium</keyword>
<dbReference type="HOGENOM" id="CLU_036335_2_1_1"/>
<dbReference type="FunCoup" id="Q9GS08">
    <property type="interactions" value="6"/>
</dbReference>
<dbReference type="SUPFAM" id="SSF81321">
    <property type="entry name" value="Family A G protein-coupled receptor-like"/>
    <property type="match status" value="1"/>
</dbReference>
<dbReference type="WormBase" id="F58G4.2">
    <property type="protein sequence ID" value="CE25026"/>
    <property type="gene ID" value="WBGene00006149"/>
    <property type="gene designation" value="str-90"/>
</dbReference>
<keyword evidence="2" id="KW-1003">Cell membrane</keyword>
<evidence type="ECO:0000256" key="1">
    <source>
        <dbReference type="ARBA" id="ARBA00004272"/>
    </source>
</evidence>
<dbReference type="EMBL" id="BX284605">
    <property type="protein sequence ID" value="CCD64060.1"/>
    <property type="molecule type" value="Genomic_DNA"/>
</dbReference>
<name>Q9GS08_CAEEL</name>
<evidence type="ECO:0000256" key="12">
    <source>
        <dbReference type="ARBA" id="ARBA00023273"/>
    </source>
</evidence>
<dbReference type="GO" id="GO:0038022">
    <property type="term" value="F:G protein-coupled olfactory receptor activity"/>
    <property type="evidence" value="ECO:0000318"/>
    <property type="project" value="GO_Central"/>
</dbReference>
<keyword evidence="3" id="KW-0145">Chemotaxis</keyword>
<dbReference type="GO" id="GO:0006935">
    <property type="term" value="P:chemotaxis"/>
    <property type="evidence" value="ECO:0007669"/>
    <property type="project" value="UniProtKB-KW"/>
</dbReference>
<evidence type="ECO:0000256" key="15">
    <source>
        <dbReference type="ARBA" id="ARBA00064300"/>
    </source>
</evidence>
<evidence type="ECO:0000256" key="14">
    <source>
        <dbReference type="ARBA" id="ARBA00061678"/>
    </source>
</evidence>
<dbReference type="Gene3D" id="1.20.1070.10">
    <property type="entry name" value="Rhodopsin 7-helix transmembrane proteins"/>
    <property type="match status" value="1"/>
</dbReference>
<organism evidence="20 21">
    <name type="scientific">Caenorhabditis elegans</name>
    <dbReference type="NCBI Taxonomy" id="6239"/>
    <lineage>
        <taxon>Eukaryota</taxon>
        <taxon>Metazoa</taxon>
        <taxon>Ecdysozoa</taxon>
        <taxon>Nematoda</taxon>
        <taxon>Chromadorea</taxon>
        <taxon>Rhabditida</taxon>
        <taxon>Rhabditina</taxon>
        <taxon>Rhabditomorpha</taxon>
        <taxon>Rhabditoidea</taxon>
        <taxon>Rhabditidae</taxon>
        <taxon>Peloderinae</taxon>
        <taxon>Caenorhabditis</taxon>
    </lineage>
</organism>
<keyword evidence="12" id="KW-0966">Cell projection</keyword>
<keyword evidence="11" id="KW-0325">Glycoprotein</keyword>
<evidence type="ECO:0000256" key="17">
    <source>
        <dbReference type="ARBA" id="ARBA00078653"/>
    </source>
</evidence>
<evidence type="ECO:0000256" key="5">
    <source>
        <dbReference type="ARBA" id="ARBA00022692"/>
    </source>
</evidence>
<evidence type="ECO:0000256" key="3">
    <source>
        <dbReference type="ARBA" id="ARBA00022500"/>
    </source>
</evidence>
<evidence type="ECO:0000256" key="11">
    <source>
        <dbReference type="ARBA" id="ARBA00023180"/>
    </source>
</evidence>
<feature type="transmembrane region" description="Helical" evidence="19">
    <location>
        <begin position="130"/>
        <end position="152"/>
    </location>
</feature>
<dbReference type="OrthoDB" id="5859135at2759"/>
<proteinExistence type="inferred from homology"/>
<feature type="transmembrane region" description="Helical" evidence="19">
    <location>
        <begin position="88"/>
        <end position="110"/>
    </location>
</feature>
<evidence type="ECO:0000256" key="19">
    <source>
        <dbReference type="SAM" id="Phobius"/>
    </source>
</evidence>
<dbReference type="CTD" id="191995"/>
<keyword evidence="10 20" id="KW-0675">Receptor</keyword>
<evidence type="ECO:0000256" key="8">
    <source>
        <dbReference type="ARBA" id="ARBA00023069"/>
    </source>
</evidence>
<gene>
    <name evidence="20 22" type="primary">str-90</name>
    <name evidence="20" type="ORF">CELE_F58G4.2</name>
    <name evidence="22" type="ORF">F58G4.2</name>
</gene>
<feature type="transmembrane region" description="Helical" evidence="19">
    <location>
        <begin position="244"/>
        <end position="269"/>
    </location>
</feature>
<keyword evidence="5 19" id="KW-0812">Transmembrane</keyword>
<protein>
    <recommendedName>
        <fullName evidence="16">Serpentine receptor class r-10</fullName>
    </recommendedName>
    <alternativeName>
        <fullName evidence="17">Odorant response abnormal protein 10</fullName>
    </alternativeName>
    <alternativeName>
        <fullName evidence="18">Olfactory receptor 10</fullName>
    </alternativeName>
</protein>
<keyword evidence="6" id="KW-0552">Olfaction</keyword>
<dbReference type="PaxDb" id="6239-F58G4.2"/>
<dbReference type="Pfam" id="PF10326">
    <property type="entry name" value="7TM_GPCR_Str"/>
    <property type="match status" value="1"/>
</dbReference>
<feature type="transmembrane region" description="Helical" evidence="19">
    <location>
        <begin position="281"/>
        <end position="302"/>
    </location>
</feature>
<evidence type="ECO:0000256" key="6">
    <source>
        <dbReference type="ARBA" id="ARBA00022725"/>
    </source>
</evidence>
<dbReference type="InterPro" id="IPR019428">
    <property type="entry name" value="7TM_GPCR_serpentine_rcpt_Str"/>
</dbReference>
<evidence type="ECO:0000313" key="22">
    <source>
        <dbReference type="WormBase" id="F58G4.2"/>
    </source>
</evidence>
<comment type="function">
    <text evidence="13">An odorant receptor which affects chemotaxis to the volatile odorant diacetyl. Specifies AWA neuronal cell fate via the odr-7 pathway.</text>
</comment>
<feature type="transmembrane region" description="Helical" evidence="19">
    <location>
        <begin position="42"/>
        <end position="59"/>
    </location>
</feature>
<evidence type="ECO:0000256" key="9">
    <source>
        <dbReference type="ARBA" id="ARBA00023136"/>
    </source>
</evidence>
<evidence type="ECO:0000256" key="2">
    <source>
        <dbReference type="ARBA" id="ARBA00022475"/>
    </source>
</evidence>
<dbReference type="AlphaFoldDB" id="Q9GS08"/>
<dbReference type="PANTHER" id="PTHR22943:SF46">
    <property type="entry name" value="SEVEN TM RECEPTOR"/>
    <property type="match status" value="1"/>
</dbReference>
<keyword evidence="21" id="KW-1185">Reference proteome</keyword>
<evidence type="ECO:0000256" key="13">
    <source>
        <dbReference type="ARBA" id="ARBA00054965"/>
    </source>
</evidence>
<dbReference type="AGR" id="WB:WBGene00006149"/>
<dbReference type="OMA" id="FLNKPMV"/>
<dbReference type="GO" id="GO:0060170">
    <property type="term" value="C:ciliary membrane"/>
    <property type="evidence" value="ECO:0007669"/>
    <property type="project" value="UniProtKB-SubCell"/>
</dbReference>
<dbReference type="eggNOG" id="ENOG502RT9R">
    <property type="taxonomic scope" value="Eukaryota"/>
</dbReference>
<evidence type="ECO:0000256" key="10">
    <source>
        <dbReference type="ARBA" id="ARBA00023170"/>
    </source>
</evidence>
<dbReference type="PhylomeDB" id="Q9GS08"/>
<reference evidence="20 21" key="1">
    <citation type="journal article" date="1998" name="Science">
        <title>Genome sequence of the nematode C. elegans: a platform for investigating biology.</title>
        <authorList>
            <consortium name="The C. elegans sequencing consortium"/>
            <person name="Sulson J.E."/>
            <person name="Waterston R."/>
        </authorList>
    </citation>
    <scope>NUCLEOTIDE SEQUENCE [LARGE SCALE GENOMIC DNA]</scope>
    <source>
        <strain evidence="20 21">Bristol N2</strain>
    </source>
</reference>
<comment type="similarity">
    <text evidence="14">Belongs to the nematode receptor-like protein str family.</text>
</comment>
<feature type="transmembrane region" description="Helical" evidence="19">
    <location>
        <begin position="12"/>
        <end position="30"/>
    </location>
</feature>
<comment type="subunit">
    <text evidence="15">Interacts with odr-4.</text>
</comment>
<evidence type="ECO:0000256" key="7">
    <source>
        <dbReference type="ARBA" id="ARBA00022989"/>
    </source>
</evidence>
<dbReference type="FunFam" id="1.20.1070.10:FF:000128">
    <property type="entry name" value="Seven TM Receptor"/>
    <property type="match status" value="1"/>
</dbReference>
<dbReference type="GeneID" id="191995"/>
<keyword evidence="9 19" id="KW-0472">Membrane</keyword>
<dbReference type="KEGG" id="cel:CELE_F58G4.2"/>
<dbReference type="RefSeq" id="NP_505092.1">
    <property type="nucleotide sequence ID" value="NM_072691.3"/>
</dbReference>
<accession>Q9GS08</accession>
<dbReference type="Proteomes" id="UP000001940">
    <property type="component" value="Chromosome V"/>
</dbReference>
<dbReference type="InParanoid" id="Q9GS08"/>
<feature type="transmembrane region" description="Helical" evidence="19">
    <location>
        <begin position="199"/>
        <end position="224"/>
    </location>
</feature>
<dbReference type="GO" id="GO:0042048">
    <property type="term" value="P:olfactory behavior"/>
    <property type="evidence" value="ECO:0000318"/>
    <property type="project" value="GO_Central"/>
</dbReference>
<sequence length="339" mass="39019">MLLDFQQTYAHVTFGLSIFSNCLLLSLLLFRSDRNLGSYKYLMFAFSFLGIFFSIVDFLNKPMVHIFGGAYLVFSLNSLGLPHFLANWFNALNCSCYGMTISLLAVHFIYRYLAVCRPNQMSWFMWPHAIVWFLFCSEISFEWWITAVLFAGETTKIDELIKDSMETNYNLTKGEFIYAASLYYKTDDSGAKAISWPDILFAVNVVKLISICMIIVLFCGISTFRKLRTLRHYSKRTTNLQNQLFKALVTQTIIPVVTMFIPAAVMMLAPLFEVTLGSYEVLVMPVITTYPCVDPIVVIFFVKDYRQAIWQTIRCKRCLFSRSRYSLRGTAVSFITEAS</sequence>
<keyword evidence="7 19" id="KW-1133">Transmembrane helix</keyword>
<evidence type="ECO:0000313" key="21">
    <source>
        <dbReference type="Proteomes" id="UP000001940"/>
    </source>
</evidence>
<dbReference type="GO" id="GO:0005886">
    <property type="term" value="C:plasma membrane"/>
    <property type="evidence" value="ECO:0000318"/>
    <property type="project" value="GO_Central"/>
</dbReference>
<evidence type="ECO:0000313" key="20">
    <source>
        <dbReference type="EMBL" id="CCD64060.1"/>
    </source>
</evidence>
<dbReference type="GO" id="GO:0007186">
    <property type="term" value="P:G protein-coupled receptor signaling pathway"/>
    <property type="evidence" value="ECO:0000318"/>
    <property type="project" value="GO_Central"/>
</dbReference>